<keyword evidence="2 5" id="KW-0210">Decarboxylase</keyword>
<feature type="binding site" evidence="5">
    <location>
        <position position="328"/>
    </location>
    <ligand>
        <name>substrate</name>
    </ligand>
</feature>
<dbReference type="PRINTS" id="PR01181">
    <property type="entry name" value="DAPDCRBXLASE"/>
</dbReference>
<dbReference type="Proteomes" id="UP001595916">
    <property type="component" value="Unassembled WGS sequence"/>
</dbReference>
<comment type="pathway">
    <text evidence="5 7">Amino-acid biosynthesis; L-lysine biosynthesis via DAP pathway; L-lysine from DL-2,6-diaminopimelate: step 1/1.</text>
</comment>
<dbReference type="CDD" id="cd06828">
    <property type="entry name" value="PLPDE_III_DapDC"/>
    <property type="match status" value="1"/>
</dbReference>
<keyword evidence="5" id="KW-0028">Amino-acid biosynthesis</keyword>
<feature type="binding site" evidence="5">
    <location>
        <position position="324"/>
    </location>
    <ligand>
        <name>substrate</name>
    </ligand>
</feature>
<dbReference type="Gene3D" id="3.20.20.10">
    <property type="entry name" value="Alanine racemase"/>
    <property type="match status" value="1"/>
</dbReference>
<evidence type="ECO:0000256" key="3">
    <source>
        <dbReference type="ARBA" id="ARBA00022898"/>
    </source>
</evidence>
<dbReference type="HAMAP" id="MF_02120">
    <property type="entry name" value="LysA"/>
    <property type="match status" value="1"/>
</dbReference>
<feature type="domain" description="Orn/DAP/Arg decarboxylase 2 N-terminal" evidence="8">
    <location>
        <begin position="35"/>
        <end position="291"/>
    </location>
</feature>
<feature type="binding site" evidence="5">
    <location>
        <position position="384"/>
    </location>
    <ligand>
        <name>pyridoxal 5'-phosphate</name>
        <dbReference type="ChEBI" id="CHEBI:597326"/>
    </ligand>
</feature>
<keyword evidence="5 7" id="KW-0457">Lysine biosynthesis</keyword>
<comment type="caution">
    <text evidence="9">The sequence shown here is derived from an EMBL/GenBank/DDBJ whole genome shotgun (WGS) entry which is preliminary data.</text>
</comment>
<feature type="binding site" evidence="5">
    <location>
        <begin position="284"/>
        <end position="287"/>
    </location>
    <ligand>
        <name>pyridoxal 5'-phosphate</name>
        <dbReference type="ChEBI" id="CHEBI:597326"/>
    </ligand>
</feature>
<comment type="subunit">
    <text evidence="5">Homodimer.</text>
</comment>
<comment type="function">
    <text evidence="5">Specifically catalyzes the decarboxylation of meso-diaminopimelate (meso-DAP) to L-lysine.</text>
</comment>
<protein>
    <recommendedName>
        <fullName evidence="5 6">Diaminopimelate decarboxylase</fullName>
        <shortName evidence="5">DAP decarboxylase</shortName>
        <shortName evidence="5">DAPDC</shortName>
        <ecNumber evidence="5 6">4.1.1.20</ecNumber>
    </recommendedName>
</protein>
<dbReference type="InterPro" id="IPR000183">
    <property type="entry name" value="Orn/DAP/Arg_de-COase"/>
</dbReference>
<dbReference type="InterPro" id="IPR022644">
    <property type="entry name" value="De-COase2_N"/>
</dbReference>
<dbReference type="SUPFAM" id="SSF50621">
    <property type="entry name" value="Alanine racemase C-terminal domain-like"/>
    <property type="match status" value="1"/>
</dbReference>
<dbReference type="RefSeq" id="WP_379788071.1">
    <property type="nucleotide sequence ID" value="NZ_JBHSHL010000019.1"/>
</dbReference>
<comment type="catalytic activity">
    <reaction evidence="5 7">
        <text>meso-2,6-diaminopimelate + H(+) = L-lysine + CO2</text>
        <dbReference type="Rhea" id="RHEA:15101"/>
        <dbReference type="ChEBI" id="CHEBI:15378"/>
        <dbReference type="ChEBI" id="CHEBI:16526"/>
        <dbReference type="ChEBI" id="CHEBI:32551"/>
        <dbReference type="ChEBI" id="CHEBI:57791"/>
        <dbReference type="EC" id="4.1.1.20"/>
    </reaction>
</comment>
<keyword evidence="10" id="KW-1185">Reference proteome</keyword>
<reference evidence="10" key="1">
    <citation type="journal article" date="2019" name="Int. J. Syst. Evol. Microbiol.">
        <title>The Global Catalogue of Microorganisms (GCM) 10K type strain sequencing project: providing services to taxonomists for standard genome sequencing and annotation.</title>
        <authorList>
            <consortium name="The Broad Institute Genomics Platform"/>
            <consortium name="The Broad Institute Genome Sequencing Center for Infectious Disease"/>
            <person name="Wu L."/>
            <person name="Ma J."/>
        </authorList>
    </citation>
    <scope>NUCLEOTIDE SEQUENCE [LARGE SCALE GENOMIC DNA]</scope>
    <source>
        <strain evidence="10">CCUG 46385</strain>
    </source>
</reference>
<comment type="cofactor">
    <cofactor evidence="1 5 7">
        <name>pyridoxal 5'-phosphate</name>
        <dbReference type="ChEBI" id="CHEBI:597326"/>
    </cofactor>
</comment>
<dbReference type="PANTHER" id="PTHR43727:SF2">
    <property type="entry name" value="GROUP IV DECARBOXYLASE"/>
    <property type="match status" value="1"/>
</dbReference>
<dbReference type="SUPFAM" id="SSF51419">
    <property type="entry name" value="PLP-binding barrel"/>
    <property type="match status" value="1"/>
</dbReference>
<feature type="binding site" evidence="5">
    <location>
        <position position="243"/>
    </location>
    <ligand>
        <name>pyridoxal 5'-phosphate</name>
        <dbReference type="ChEBI" id="CHEBI:597326"/>
    </ligand>
</feature>
<organism evidence="9 10">
    <name type="scientific">Filifactor villosus</name>
    <dbReference type="NCBI Taxonomy" id="29374"/>
    <lineage>
        <taxon>Bacteria</taxon>
        <taxon>Bacillati</taxon>
        <taxon>Bacillota</taxon>
        <taxon>Clostridia</taxon>
        <taxon>Peptostreptococcales</taxon>
        <taxon>Filifactoraceae</taxon>
        <taxon>Filifactor</taxon>
    </lineage>
</organism>
<feature type="modified residue" description="N6-(pyridoxal phosphate)lysine" evidence="5">
    <location>
        <position position="61"/>
    </location>
</feature>
<dbReference type="PRINTS" id="PR01179">
    <property type="entry name" value="ODADCRBXLASE"/>
</dbReference>
<evidence type="ECO:0000313" key="10">
    <source>
        <dbReference type="Proteomes" id="UP001595916"/>
    </source>
</evidence>
<evidence type="ECO:0000313" key="9">
    <source>
        <dbReference type="EMBL" id="MFC4804559.1"/>
    </source>
</evidence>
<dbReference type="Gene3D" id="2.40.37.10">
    <property type="entry name" value="Lyase, Ornithine Decarboxylase, Chain A, domain 1"/>
    <property type="match status" value="1"/>
</dbReference>
<evidence type="ECO:0000256" key="5">
    <source>
        <dbReference type="HAMAP-Rule" id="MF_02120"/>
    </source>
</evidence>
<evidence type="ECO:0000256" key="1">
    <source>
        <dbReference type="ARBA" id="ARBA00001933"/>
    </source>
</evidence>
<keyword evidence="4 5" id="KW-0456">Lyase</keyword>
<dbReference type="InterPro" id="IPR029066">
    <property type="entry name" value="PLP-binding_barrel"/>
</dbReference>
<feature type="binding site" evidence="5">
    <location>
        <position position="356"/>
    </location>
    <ligand>
        <name>substrate</name>
    </ligand>
</feature>
<accession>A0ABV9QK44</accession>
<dbReference type="PANTHER" id="PTHR43727">
    <property type="entry name" value="DIAMINOPIMELATE DECARBOXYLASE"/>
    <property type="match status" value="1"/>
</dbReference>
<feature type="binding site" evidence="5">
    <location>
        <position position="384"/>
    </location>
    <ligand>
        <name>substrate</name>
    </ligand>
</feature>
<evidence type="ECO:0000256" key="7">
    <source>
        <dbReference type="RuleBase" id="RU003738"/>
    </source>
</evidence>
<dbReference type="GO" id="GO:0008836">
    <property type="term" value="F:diaminopimelate decarboxylase activity"/>
    <property type="evidence" value="ECO:0007669"/>
    <property type="project" value="UniProtKB-EC"/>
</dbReference>
<proteinExistence type="inferred from homology"/>
<dbReference type="NCBIfam" id="TIGR01048">
    <property type="entry name" value="lysA"/>
    <property type="match status" value="1"/>
</dbReference>
<dbReference type="InterPro" id="IPR002986">
    <property type="entry name" value="DAP_deCOOHase_LysA"/>
</dbReference>
<dbReference type="InterPro" id="IPR009006">
    <property type="entry name" value="Ala_racemase/Decarboxylase_C"/>
</dbReference>
<dbReference type="Pfam" id="PF02784">
    <property type="entry name" value="Orn_Arg_deC_N"/>
    <property type="match status" value="1"/>
</dbReference>
<evidence type="ECO:0000256" key="4">
    <source>
        <dbReference type="ARBA" id="ARBA00023239"/>
    </source>
</evidence>
<evidence type="ECO:0000259" key="8">
    <source>
        <dbReference type="Pfam" id="PF02784"/>
    </source>
</evidence>
<keyword evidence="3 5" id="KW-0663">Pyridoxal phosphate</keyword>
<evidence type="ECO:0000256" key="2">
    <source>
        <dbReference type="ARBA" id="ARBA00022793"/>
    </source>
</evidence>
<evidence type="ECO:0000256" key="6">
    <source>
        <dbReference type="NCBIfam" id="TIGR01048"/>
    </source>
</evidence>
<gene>
    <name evidence="5 9" type="primary">lysA</name>
    <name evidence="9" type="ORF">ACFO4R_05620</name>
</gene>
<name>A0ABV9QK44_9FIRM</name>
<feature type="binding site" evidence="5">
    <location>
        <position position="287"/>
    </location>
    <ligand>
        <name>substrate</name>
    </ligand>
</feature>
<dbReference type="EMBL" id="JBHSHL010000019">
    <property type="protein sequence ID" value="MFC4804559.1"/>
    <property type="molecule type" value="Genomic_DNA"/>
</dbReference>
<comment type="similarity">
    <text evidence="5">Belongs to the Orn/Lys/Arg decarboxylase class-II family. LysA subfamily.</text>
</comment>
<sequence length="438" mass="49293">MIREIKNGTLYFDGCNTVDLAEKYNTPLYVVSETEIVRRFDELKDCFVNRYERTRVAYASKAFSTLAMYKLCQREGMCIDVVSGGELFTAISCDFPAQNIEFNGNNKSYEELEMAIDYGVGRIIVDGLTELDMIEEICKTKAKIANVLYRITPGVRSDSHDYIVTGRKDSKFGIPLDEHILYPYIERAISSPCIDFKGFHFHVGSQLHDNSSHLQALDILLHHVTEVKRRFDCEVQELNLGGGFGVTYTDEERKPFSYFLEPMMEKIEGFFAQEGMKRPAIVIEPGRSIVAEAGISLYRVGQIKNIPDLRTYVSVDGGMTDNIRPALYGAKYSAVIAGRADEPAETEVTICGKCCESGDILIKDLLLPKVEQGDILAVFSTGAYGYSMASNYNKNPIPAVVFVKEGRSEVIVKRQTYQDLIKNEVLPERLTVAEQRTR</sequence>
<dbReference type="EC" id="4.1.1.20" evidence="5 6"/>